<dbReference type="Gene3D" id="3.20.20.100">
    <property type="entry name" value="NADP-dependent oxidoreductase domain"/>
    <property type="match status" value="1"/>
</dbReference>
<proteinExistence type="predicted"/>
<evidence type="ECO:0000313" key="2">
    <source>
        <dbReference type="EMBL" id="CAD2075799.1"/>
    </source>
</evidence>
<sequence>MKYIITKDNQSISRFSLGCMNLPLGNIKETNDILRLALEFGVNYFDTADLYQYGKNEATVGPLLHDYKKHFDIKIGTKVGNEFDSALREKIRWNPSGDYIKQAVIDSKLRLGNPFIDLYQLHGGTIEDNMDETIAAFEELKRKKLIKSYGISSIRKNVIDYYKSNSNIATLMTDMSILKTQGEEFLDDEIVTLARGGLMQGLLTKNHEEVLVKKFKKGTNGYTYDKLKQMLMMLTDYNHSLEAIAFRYLDYMNVVTLNGVSSAKQLEQNIMHYLDSASISDDEIKEIRSNIKTLYYEEHRV</sequence>
<protein>
    <submittedName>
        <fullName evidence="2">General stress protein 69</fullName>
    </submittedName>
</protein>
<dbReference type="Pfam" id="PF00248">
    <property type="entry name" value="Aldo_ket_red"/>
    <property type="match status" value="1"/>
</dbReference>
<gene>
    <name evidence="2" type="primary">yhdN_1</name>
    <name evidence="2" type="ORF">JEOPIN946_01101</name>
</gene>
<evidence type="ECO:0000313" key="3">
    <source>
        <dbReference type="Proteomes" id="UP000588186"/>
    </source>
</evidence>
<accession>A0A6V7REG4</accession>
<dbReference type="PANTHER" id="PTHR43312">
    <property type="entry name" value="D-THREO-ALDOSE 1-DEHYDROGENASE"/>
    <property type="match status" value="1"/>
</dbReference>
<keyword evidence="3" id="KW-1185">Reference proteome</keyword>
<dbReference type="InterPro" id="IPR036812">
    <property type="entry name" value="NAD(P)_OxRdtase_dom_sf"/>
</dbReference>
<dbReference type="InterPro" id="IPR053135">
    <property type="entry name" value="AKR2_Oxidoreductase"/>
</dbReference>
<dbReference type="InterPro" id="IPR023210">
    <property type="entry name" value="NADP_OxRdtase_dom"/>
</dbReference>
<dbReference type="PANTHER" id="PTHR43312:SF1">
    <property type="entry name" value="NADP-DEPENDENT OXIDOREDUCTASE DOMAIN-CONTAINING PROTEIN"/>
    <property type="match status" value="1"/>
</dbReference>
<feature type="domain" description="NADP-dependent oxidoreductase" evidence="1">
    <location>
        <begin position="18"/>
        <end position="289"/>
    </location>
</feature>
<dbReference type="EMBL" id="CAJEWB010000010">
    <property type="protein sequence ID" value="CAD2075799.1"/>
    <property type="molecule type" value="Genomic_DNA"/>
</dbReference>
<comment type="caution">
    <text evidence="2">The sequence shown here is derived from an EMBL/GenBank/DDBJ whole genome shotgun (WGS) entry which is preliminary data.</text>
</comment>
<dbReference type="RefSeq" id="WP_235963120.1">
    <property type="nucleotide sequence ID" value="NZ_CAJEWB010000010.1"/>
</dbReference>
<evidence type="ECO:0000259" key="1">
    <source>
        <dbReference type="Pfam" id="PF00248"/>
    </source>
</evidence>
<name>A0A6V7REG4_9BACL</name>
<reference evidence="2 3" key="1">
    <citation type="submission" date="2020-07" db="EMBL/GenBank/DDBJ databases">
        <authorList>
            <person name="Criscuolo A."/>
        </authorList>
    </citation>
    <scope>NUCLEOTIDE SEQUENCE [LARGE SCALE GENOMIC DNA]</scope>
    <source>
        <strain evidence="2">CIP107946</strain>
    </source>
</reference>
<dbReference type="Proteomes" id="UP000588186">
    <property type="component" value="Unassembled WGS sequence"/>
</dbReference>
<dbReference type="AlphaFoldDB" id="A0A6V7REG4"/>
<organism evidence="2 3">
    <name type="scientific">Phocicoccus pinnipedialis</name>
    <dbReference type="NCBI Taxonomy" id="110845"/>
    <lineage>
        <taxon>Bacteria</taxon>
        <taxon>Bacillati</taxon>
        <taxon>Bacillota</taxon>
        <taxon>Bacilli</taxon>
        <taxon>Bacillales</taxon>
        <taxon>Salinicoccaceae</taxon>
        <taxon>Phocicoccus</taxon>
    </lineage>
</organism>
<dbReference type="SUPFAM" id="SSF51430">
    <property type="entry name" value="NAD(P)-linked oxidoreductase"/>
    <property type="match status" value="1"/>
</dbReference>